<dbReference type="GO" id="GO:0016973">
    <property type="term" value="P:poly(A)+ mRNA export from nucleus"/>
    <property type="evidence" value="ECO:0007669"/>
    <property type="project" value="TreeGrafter"/>
</dbReference>
<evidence type="ECO:0000256" key="2">
    <source>
        <dbReference type="ARBA" id="ARBA00010186"/>
    </source>
</evidence>
<dbReference type="GO" id="GO:0017056">
    <property type="term" value="F:structural constituent of nuclear pore"/>
    <property type="evidence" value="ECO:0007669"/>
    <property type="project" value="InterPro"/>
</dbReference>
<evidence type="ECO:0000313" key="7">
    <source>
        <dbReference type="Proteomes" id="UP001362899"/>
    </source>
</evidence>
<dbReference type="Proteomes" id="UP001362899">
    <property type="component" value="Unassembled WGS sequence"/>
</dbReference>
<feature type="region of interest" description="Disordered" evidence="5">
    <location>
        <begin position="85"/>
        <end position="114"/>
    </location>
</feature>
<evidence type="ECO:0000313" key="6">
    <source>
        <dbReference type="EMBL" id="GMM51288.1"/>
    </source>
</evidence>
<keyword evidence="4" id="KW-0653">Protein transport</keyword>
<keyword evidence="3 4" id="KW-0539">Nucleus</keyword>
<comment type="subcellular location">
    <subcellularLocation>
        <location evidence="1">Nucleus envelope</location>
    </subcellularLocation>
    <subcellularLocation>
        <location evidence="4">Nucleus</location>
        <location evidence="4">Nuclear pore complex</location>
    </subcellularLocation>
</comment>
<proteinExistence type="inferred from homology"/>
<comment type="caution">
    <text evidence="6">The sequence shown here is derived from an EMBL/GenBank/DDBJ whole genome shotgun (WGS) entry which is preliminary data.</text>
</comment>
<keyword evidence="4" id="KW-0906">Nuclear pore complex</keyword>
<keyword evidence="4" id="KW-0472">Membrane</keyword>
<evidence type="ECO:0000256" key="1">
    <source>
        <dbReference type="ARBA" id="ARBA00004259"/>
    </source>
</evidence>
<accession>A0AAV5RIJ3</accession>
<gene>
    <name evidence="6" type="ORF">DASB73_022460</name>
</gene>
<protein>
    <recommendedName>
        <fullName evidence="4">Nuclear pore protein</fullName>
    </recommendedName>
</protein>
<dbReference type="AlphaFoldDB" id="A0AAV5RIJ3"/>
<evidence type="ECO:0000256" key="4">
    <source>
        <dbReference type="RuleBase" id="RU364035"/>
    </source>
</evidence>
<sequence length="803" mass="90433">MSRPYAAKLQELLQASFNLPNAVCDLGRIELGPAEIEEVTHNLYKHDKSGIDAKAHYLLAASGFNAEQVLRDISLIKFPKKDALSYNKSSAPSSGTKQLARTNSNNSNSSKKLVSTISDGGIQTSSTLAIVEPLVKESMKRFDDYLVKHVHSEWNVEKLTSTESKSSENSVVVIEKEDLGSRILGPQINEPVNMTPVMRAYGEVVTELCDKRLEVPDLINRFLDAFRSSGSNQSYTNDSWRALSSSSPTAFLEQQYREYIDHEINSHRKGAKLGGVPTCFNKIKAFVNLKYNNNGEWDRKLTLINKTPIWTYLYYLIRAGYYKDALQLVLERKDIFETMGSTFAVFLKAWVDSPTHQLSSHYTVMIHSEYLQLFRPGIKFDPYKQALYKLIGKCDLTNKNLPQVAVTTEDWLWLQFMLISDESQYTVNDLRKYILEIGMSHLADDSYKYFTILVLLKLYPEALSFMKTKDEPLAVHFAICLAATHKLTIEDAEKCNYMELLGHYTRAFRQSTPNLAVDYITLIALCTKGPEPCYEALQQLILETGRFSDLVGDRAAFTDEIVPGSIEKRMEVIASCHKMNTPSHAAYLSCIPREAALKAKKEGNIVDAILLFRLAGDSTIVLELVNQQLGILLAGVQLGQKVPESTSTAYEILQLAKNMMRIDRNALSGSKSKAVCLQLLDIADCIDLFAGNLWQQCLERISDTKLIVLSANATVDEICSISEQFQLYDESISRNIPNLMVMAMTCIVNTVKDIQKSNSQNSSIVLSQYKERASNCMIYAGLIQFKMPRTIFWKLTQLESQLA</sequence>
<evidence type="ECO:0000256" key="5">
    <source>
        <dbReference type="SAM" id="MobiDB-lite"/>
    </source>
</evidence>
<keyword evidence="7" id="KW-1185">Reference proteome</keyword>
<organism evidence="6 7">
    <name type="scientific">Starmerella bacillaris</name>
    <name type="common">Yeast</name>
    <name type="synonym">Candida zemplinina</name>
    <dbReference type="NCBI Taxonomy" id="1247836"/>
    <lineage>
        <taxon>Eukaryota</taxon>
        <taxon>Fungi</taxon>
        <taxon>Dikarya</taxon>
        <taxon>Ascomycota</taxon>
        <taxon>Saccharomycotina</taxon>
        <taxon>Dipodascomycetes</taxon>
        <taxon>Dipodascales</taxon>
        <taxon>Trichomonascaceae</taxon>
        <taxon>Starmerella</taxon>
    </lineage>
</organism>
<dbReference type="GO" id="GO:0005643">
    <property type="term" value="C:nuclear pore"/>
    <property type="evidence" value="ECO:0007669"/>
    <property type="project" value="UniProtKB-SubCell"/>
</dbReference>
<dbReference type="PANTHER" id="PTHR11225:SF4">
    <property type="entry name" value="NUCLEAR PORE COMPLEX PROTEIN NUP93"/>
    <property type="match status" value="1"/>
</dbReference>
<evidence type="ECO:0000256" key="3">
    <source>
        <dbReference type="ARBA" id="ARBA00023242"/>
    </source>
</evidence>
<dbReference type="PANTHER" id="PTHR11225">
    <property type="entry name" value="NUCLEAR PORE COMPLEX PROTEIN NUP93 NUCLEOPORIN NUP93 DEAD EYE PROTEIN"/>
    <property type="match status" value="1"/>
</dbReference>
<keyword evidence="4" id="KW-0811">Translocation</keyword>
<dbReference type="EMBL" id="BTGC01000003">
    <property type="protein sequence ID" value="GMM51288.1"/>
    <property type="molecule type" value="Genomic_DNA"/>
</dbReference>
<dbReference type="GO" id="GO:0006606">
    <property type="term" value="P:protein import into nucleus"/>
    <property type="evidence" value="ECO:0007669"/>
    <property type="project" value="TreeGrafter"/>
</dbReference>
<keyword evidence="4" id="KW-0813">Transport</keyword>
<name>A0AAV5RIJ3_STABA</name>
<keyword evidence="4" id="KW-0509">mRNA transport</keyword>
<dbReference type="InterPro" id="IPR007231">
    <property type="entry name" value="Nucleoporin_int_Nup93/Nic96"/>
</dbReference>
<reference evidence="6 7" key="1">
    <citation type="journal article" date="2023" name="Elife">
        <title>Identification of key yeast species and microbe-microbe interactions impacting larval growth of Drosophila in the wild.</title>
        <authorList>
            <person name="Mure A."/>
            <person name="Sugiura Y."/>
            <person name="Maeda R."/>
            <person name="Honda K."/>
            <person name="Sakurai N."/>
            <person name="Takahashi Y."/>
            <person name="Watada M."/>
            <person name="Katoh T."/>
            <person name="Gotoh A."/>
            <person name="Gotoh Y."/>
            <person name="Taniguchi I."/>
            <person name="Nakamura K."/>
            <person name="Hayashi T."/>
            <person name="Katayama T."/>
            <person name="Uemura T."/>
            <person name="Hattori Y."/>
        </authorList>
    </citation>
    <scope>NUCLEOTIDE SEQUENCE [LARGE SCALE GENOMIC DNA]</scope>
    <source>
        <strain evidence="6 7">SB-73</strain>
    </source>
</reference>
<feature type="compositionally biased region" description="Polar residues" evidence="5">
    <location>
        <begin position="86"/>
        <end position="102"/>
    </location>
</feature>
<comment type="similarity">
    <text evidence="2 4">Belongs to the nucleoporin interacting component (NIC) family.</text>
</comment>
<dbReference type="Pfam" id="PF04097">
    <property type="entry name" value="Nic96"/>
    <property type="match status" value="1"/>
</dbReference>